<gene>
    <name evidence="3" type="ORF">ODY93_18920</name>
</gene>
<evidence type="ECO:0000259" key="1">
    <source>
        <dbReference type="Pfam" id="PF07514"/>
    </source>
</evidence>
<dbReference type="RefSeq" id="WP_257749569.1">
    <property type="nucleotide sequence ID" value="NZ_JANLGK010000026.1"/>
</dbReference>
<dbReference type="NCBIfam" id="NF041494">
    <property type="entry name" value="MobH"/>
    <property type="match status" value="1"/>
</dbReference>
<dbReference type="Gene3D" id="2.40.10.200">
    <property type="entry name" value="STY4665 C-terminal domain-like"/>
    <property type="match status" value="1"/>
</dbReference>
<sequence length="607" mass="67973">MDFLKKLMSCITQPSKTVPLQVEGIVPAGYVMPWAEAQIRADETIKDKIRVLQRSGLALPYEIWTEFVIDTVVNFALWVQELPASASYHHHGRKGLLYHSLDVAIYAVRIRRNYIMPPNTPPEEVLHREIVWVYGVFLAALFHDCGKIMDMQIELFNADADNEVWTPALGPVGKLTQPYRFKYKDDRAYLNHQRIAHSFLTRMLSKNPMLSITSDTMLYSCLTEYLTGHKNPDNVIELIVKQADAASVAQDLGASKDGINAAAKRMRFENNSFAEQLHVTMTYLLTEKKVLLNKKGGEGFVDGEHLYLVCKPIADLIRTTLLDRGISGVPSSNTKLFNELQQHNIIRPNEQGLAIWSIKVTLTDVNWYQRFTCLCIHLPTFVPELALNSLPGHIDILPPEEDKALTEATPEFKEQESVPESVYNELSEASNTSVPEAVIQDDFLLNMIPGMEELVSKTLEPTTNSIDESEAYHESLLTPLNTLTDHEIGTLFWNWIVEGLLAGDLSINTADAFIHKVNGLLFIVSPTAMKFFSNEYKQGCDADSYLAVQSGFQCLGLHIKTAEGRNIHSIRVTSSGKSLNGFFIELDATLAALELPDNSALFIDGGE</sequence>
<dbReference type="InterPro" id="IPR036390">
    <property type="entry name" value="WH_DNA-bd_sf"/>
</dbReference>
<evidence type="ECO:0000313" key="3">
    <source>
        <dbReference type="EMBL" id="MDI5833659.1"/>
    </source>
</evidence>
<keyword evidence="4" id="KW-1185">Reference proteome</keyword>
<protein>
    <submittedName>
        <fullName evidence="3">TraI domain-containing protein</fullName>
    </submittedName>
</protein>
<name>A0ABT6UGR4_9GAMM</name>
<comment type="caution">
    <text evidence="3">The sequence shown here is derived from an EMBL/GenBank/DDBJ whole genome shotgun (WGS) entry which is preliminary data.</text>
</comment>
<dbReference type="SUPFAM" id="SSF46785">
    <property type="entry name" value="Winged helix' DNA-binding domain"/>
    <property type="match status" value="1"/>
</dbReference>
<dbReference type="SUPFAM" id="SSF109604">
    <property type="entry name" value="HD-domain/PDEase-like"/>
    <property type="match status" value="1"/>
</dbReference>
<accession>A0ABT6UGR4</accession>
<dbReference type="Gene3D" id="1.10.10.10">
    <property type="entry name" value="Winged helix-like DNA-binding domain superfamily/Winged helix DNA-binding domain"/>
    <property type="match status" value="1"/>
</dbReference>
<dbReference type="Proteomes" id="UP001159075">
    <property type="component" value="Unassembled WGS sequence"/>
</dbReference>
<evidence type="ECO:0000259" key="2">
    <source>
        <dbReference type="Pfam" id="PF07515"/>
    </source>
</evidence>
<dbReference type="InterPro" id="IPR011093">
    <property type="entry name" value="TraI_2_C"/>
</dbReference>
<proteinExistence type="predicted"/>
<organism evidence="3 4">
    <name type="scientific">Shewanella xiamenensis</name>
    <dbReference type="NCBI Taxonomy" id="332186"/>
    <lineage>
        <taxon>Bacteria</taxon>
        <taxon>Pseudomonadati</taxon>
        <taxon>Pseudomonadota</taxon>
        <taxon>Gammaproteobacteria</taxon>
        <taxon>Alteromonadales</taxon>
        <taxon>Shewanellaceae</taxon>
        <taxon>Shewanella</taxon>
    </lineage>
</organism>
<dbReference type="Pfam" id="PF07515">
    <property type="entry name" value="TraI_2_C"/>
    <property type="match status" value="1"/>
</dbReference>
<evidence type="ECO:0000313" key="4">
    <source>
        <dbReference type="Proteomes" id="UP001159075"/>
    </source>
</evidence>
<feature type="domain" description="Uncharacterised" evidence="1">
    <location>
        <begin position="52"/>
        <end position="354"/>
    </location>
</feature>
<reference evidence="3 4" key="1">
    <citation type="submission" date="2022-09" db="EMBL/GenBank/DDBJ databases">
        <title>The outer-membrane cytochrome OmcA is essential for infection of Shewanella oneidensis by a zebrafish-associated bacteriophage.</title>
        <authorList>
            <person name="Grenfell A.W."/>
            <person name="Intile P."/>
            <person name="Mcfarlane J."/>
            <person name="Leung D."/>
            <person name="Abdalla K."/>
            <person name="Wold M."/>
            <person name="Kees E."/>
            <person name="Gralnick J."/>
        </authorList>
    </citation>
    <scope>NUCLEOTIDE SEQUENCE [LARGE SCALE GENOMIC DNA]</scope>
    <source>
        <strain evidence="3 4">NF-5</strain>
    </source>
</reference>
<dbReference type="EMBL" id="JAOTLW010000025">
    <property type="protein sequence ID" value="MDI5833659.1"/>
    <property type="molecule type" value="Genomic_DNA"/>
</dbReference>
<dbReference type="InterPro" id="IPR011119">
    <property type="entry name" value="Unchr_helicase_relaxase_TraI"/>
</dbReference>
<dbReference type="Pfam" id="PF07514">
    <property type="entry name" value="TraI_2"/>
    <property type="match status" value="1"/>
</dbReference>
<dbReference type="InterPro" id="IPR036388">
    <property type="entry name" value="WH-like_DNA-bd_sf"/>
</dbReference>
<dbReference type="Gene3D" id="1.10.3210.40">
    <property type="match status" value="1"/>
</dbReference>
<feature type="domain" description="Putative conjugal transfer nickase/helicase TraI C-terminal" evidence="2">
    <location>
        <begin position="488"/>
        <end position="592"/>
    </location>
</feature>